<evidence type="ECO:0000313" key="11">
    <source>
        <dbReference type="Proteomes" id="UP000187209"/>
    </source>
</evidence>
<dbReference type="GO" id="GO:0004843">
    <property type="term" value="F:cysteine-type deubiquitinase activity"/>
    <property type="evidence" value="ECO:0007669"/>
    <property type="project" value="UniProtKB-EC"/>
</dbReference>
<evidence type="ECO:0000256" key="1">
    <source>
        <dbReference type="ARBA" id="ARBA00000707"/>
    </source>
</evidence>
<keyword evidence="4" id="KW-0833">Ubl conjugation pathway</keyword>
<keyword evidence="6" id="KW-0788">Thiol protease</keyword>
<gene>
    <name evidence="10" type="ORF">SteCoe_25466</name>
    <name evidence="9" type="ORF">SteCoe_26553</name>
</gene>
<comment type="caution">
    <text evidence="9">The sequence shown here is derived from an EMBL/GenBank/DDBJ whole genome shotgun (WGS) entry which is preliminary data.</text>
</comment>
<protein>
    <recommendedName>
        <fullName evidence="2">ubiquitinyl hydrolase 1</fullName>
        <ecNumber evidence="2">3.4.19.12</ecNumber>
    </recommendedName>
</protein>
<dbReference type="Pfam" id="PF10275">
    <property type="entry name" value="Peptidase_C65"/>
    <property type="match status" value="1"/>
</dbReference>
<reference evidence="9 11" key="1">
    <citation type="submission" date="2016-11" db="EMBL/GenBank/DDBJ databases">
        <title>The macronuclear genome of Stentor coeruleus: a giant cell with tiny introns.</title>
        <authorList>
            <person name="Slabodnick M."/>
            <person name="Ruby J.G."/>
            <person name="Reiff S.B."/>
            <person name="Swart E.C."/>
            <person name="Gosai S."/>
            <person name="Prabakaran S."/>
            <person name="Witkowska E."/>
            <person name="Larue G.E."/>
            <person name="Fisher S."/>
            <person name="Freeman R.M."/>
            <person name="Gunawardena J."/>
            <person name="Chu W."/>
            <person name="Stover N.A."/>
            <person name="Gregory B.D."/>
            <person name="Nowacki M."/>
            <person name="Derisi J."/>
            <person name="Roy S.W."/>
            <person name="Marshall W.F."/>
            <person name="Sood P."/>
        </authorList>
    </citation>
    <scope>NUCLEOTIDE SEQUENCE [LARGE SCALE GENOMIC DNA]</scope>
    <source>
        <strain evidence="9">WM001</strain>
    </source>
</reference>
<evidence type="ECO:0000256" key="6">
    <source>
        <dbReference type="ARBA" id="ARBA00022807"/>
    </source>
</evidence>
<feature type="domain" description="OTU" evidence="8">
    <location>
        <begin position="83"/>
        <end position="280"/>
    </location>
</feature>
<name>A0A1R2BCK6_9CILI</name>
<dbReference type="InterPro" id="IPR038765">
    <property type="entry name" value="Papain-like_cys_pep_sf"/>
</dbReference>
<keyword evidence="5" id="KW-0378">Hydrolase</keyword>
<dbReference type="AlphaFoldDB" id="A0A1R2BCK6"/>
<dbReference type="PROSITE" id="PS50802">
    <property type="entry name" value="OTU"/>
    <property type="match status" value="1"/>
</dbReference>
<feature type="region of interest" description="Disordered" evidence="7">
    <location>
        <begin position="1"/>
        <end position="25"/>
    </location>
</feature>
<dbReference type="InterPro" id="IPR042467">
    <property type="entry name" value="Peptidase_C65_otubain_sub2"/>
</dbReference>
<keyword evidence="11" id="KW-1185">Reference proteome</keyword>
<evidence type="ECO:0000256" key="4">
    <source>
        <dbReference type="ARBA" id="ARBA00022786"/>
    </source>
</evidence>
<dbReference type="Gene3D" id="3.30.200.60">
    <property type="entry name" value="Peptidase C65 Otubain, subdomain 1"/>
    <property type="match status" value="1"/>
</dbReference>
<dbReference type="EMBL" id="MPUH01000693">
    <property type="protein sequence ID" value="OMJ75389.1"/>
    <property type="molecule type" value="Genomic_DNA"/>
</dbReference>
<dbReference type="InterPro" id="IPR003323">
    <property type="entry name" value="OTU_dom"/>
</dbReference>
<proteinExistence type="predicted"/>
<sequence length="313" mass="36457">MYNEQIRDGYNPKNPSEPYEQHPQLSPMVTNPNHILIGVDDGEDYPSTISKFWIGIGPMKKLYPFNKVFIENVDKLKTNNNIVAWKRSRGDGNCYFRAVISTYFDCINKPWQNIQFLKHFRDILEKSILSYRNFQKFESAKVSVIWEINKNIALRENGKAIEAYESCIKLQQNESFDLNLIMCARYITACTLLNCKDEDDIFPYVIDGHDAIINDIMSMGKEGGELSLLLLPRCLGIQVIQYMYLDEIMSIQSFPYEVASDAIIIRVVRRSGHYDILYTIQEMEIDQCNLPSGSYTFFNNENYYEALKNFNRL</sequence>
<evidence type="ECO:0000256" key="5">
    <source>
        <dbReference type="ARBA" id="ARBA00022801"/>
    </source>
</evidence>
<dbReference type="SUPFAM" id="SSF54001">
    <property type="entry name" value="Cysteine proteinases"/>
    <property type="match status" value="1"/>
</dbReference>
<evidence type="ECO:0000256" key="3">
    <source>
        <dbReference type="ARBA" id="ARBA00022670"/>
    </source>
</evidence>
<comment type="catalytic activity">
    <reaction evidence="1">
        <text>Thiol-dependent hydrolysis of ester, thioester, amide, peptide and isopeptide bonds formed by the C-terminal Gly of ubiquitin (a 76-residue protein attached to proteins as an intracellular targeting signal).</text>
        <dbReference type="EC" id="3.4.19.12"/>
    </reaction>
</comment>
<keyword evidence="3" id="KW-0645">Protease</keyword>
<evidence type="ECO:0000313" key="10">
    <source>
        <dbReference type="EMBL" id="OMJ75389.1"/>
    </source>
</evidence>
<dbReference type="InterPro" id="IPR042468">
    <property type="entry name" value="Peptidase_C65_otubain_sub1"/>
</dbReference>
<evidence type="ECO:0000259" key="8">
    <source>
        <dbReference type="PROSITE" id="PS50802"/>
    </source>
</evidence>
<evidence type="ECO:0000313" key="9">
    <source>
        <dbReference type="EMBL" id="OMJ74511.1"/>
    </source>
</evidence>
<dbReference type="Gene3D" id="1.20.1300.20">
    <property type="entry name" value="Peptidase C65 Otubain, subdomain 2"/>
    <property type="match status" value="1"/>
</dbReference>
<organism evidence="9 11">
    <name type="scientific">Stentor coeruleus</name>
    <dbReference type="NCBI Taxonomy" id="5963"/>
    <lineage>
        <taxon>Eukaryota</taxon>
        <taxon>Sar</taxon>
        <taxon>Alveolata</taxon>
        <taxon>Ciliophora</taxon>
        <taxon>Postciliodesmatophora</taxon>
        <taxon>Heterotrichea</taxon>
        <taxon>Heterotrichida</taxon>
        <taxon>Stentoridae</taxon>
        <taxon>Stentor</taxon>
    </lineage>
</organism>
<evidence type="ECO:0000256" key="7">
    <source>
        <dbReference type="SAM" id="MobiDB-lite"/>
    </source>
</evidence>
<dbReference type="EC" id="3.4.19.12" evidence="2"/>
<dbReference type="InterPro" id="IPR019400">
    <property type="entry name" value="Peptidase_C65_otubain"/>
</dbReference>
<dbReference type="Proteomes" id="UP000187209">
    <property type="component" value="Unassembled WGS sequence"/>
</dbReference>
<accession>A0A1R2BCK6</accession>
<evidence type="ECO:0000256" key="2">
    <source>
        <dbReference type="ARBA" id="ARBA00012759"/>
    </source>
</evidence>
<dbReference type="GO" id="GO:0006508">
    <property type="term" value="P:proteolysis"/>
    <property type="evidence" value="ECO:0007669"/>
    <property type="project" value="UniProtKB-KW"/>
</dbReference>
<dbReference type="OrthoDB" id="449484at2759"/>
<dbReference type="EMBL" id="MPUH01000746">
    <property type="protein sequence ID" value="OMJ74511.1"/>
    <property type="molecule type" value="Genomic_DNA"/>
</dbReference>
<dbReference type="CDD" id="cd22749">
    <property type="entry name" value="Otubain_C65"/>
    <property type="match status" value="1"/>
</dbReference>